<evidence type="ECO:0000313" key="2">
    <source>
        <dbReference type="Proteomes" id="UP000198598"/>
    </source>
</evidence>
<dbReference type="STRING" id="662367.SAMN05216167_105123"/>
<sequence length="271" mass="30624">MMFGFPKSDRSEAKTFTQNFLRQVIWQVKFASNDLIATRKDGIVAIMKDLLPQLNTSLVRDFEIKEEADGPVFKPKTPLSPAYELKSEDGQKMLSVDNESITYIIQGPAYKNFENLNAEIDKISGIFSLCEISVFNRIAIRKINMINFAYKNGGQTPSIDFSSYMISANAGVDYLRFPNRQLIQQSIHSVSYVSDAGSMNLKYGLIVPEINNNSGEYVIDIDIFKQSQVKVDELEASFLSINDEIFNVFNWVISDTAKLVLKQNDHTPTNS</sequence>
<organism evidence="1 2">
    <name type="scientific">Spirosoma endophyticum</name>
    <dbReference type="NCBI Taxonomy" id="662367"/>
    <lineage>
        <taxon>Bacteria</taxon>
        <taxon>Pseudomonadati</taxon>
        <taxon>Bacteroidota</taxon>
        <taxon>Cytophagia</taxon>
        <taxon>Cytophagales</taxon>
        <taxon>Cytophagaceae</taxon>
        <taxon>Spirosoma</taxon>
    </lineage>
</organism>
<dbReference type="NCBIfam" id="TIGR04255">
    <property type="entry name" value="sporadTIGR04255"/>
    <property type="match status" value="1"/>
</dbReference>
<proteinExistence type="predicted"/>
<dbReference type="EMBL" id="FOLQ01000005">
    <property type="protein sequence ID" value="SFD46283.1"/>
    <property type="molecule type" value="Genomic_DNA"/>
</dbReference>
<dbReference type="Proteomes" id="UP000198598">
    <property type="component" value="Unassembled WGS sequence"/>
</dbReference>
<name>A0A1I1SQX3_9BACT</name>
<dbReference type="InterPro" id="IPR026349">
    <property type="entry name" value="CHP04255"/>
</dbReference>
<dbReference type="AlphaFoldDB" id="A0A1I1SQX3"/>
<accession>A0A1I1SQX3</accession>
<protein>
    <submittedName>
        <fullName evidence="1">TIGR04255 family protein</fullName>
    </submittedName>
</protein>
<gene>
    <name evidence="1" type="ORF">SAMN05216167_105123</name>
</gene>
<dbReference type="OrthoDB" id="1441709at2"/>
<dbReference type="RefSeq" id="WP_093827489.1">
    <property type="nucleotide sequence ID" value="NZ_FOLQ01000005.1"/>
</dbReference>
<keyword evidence="2" id="KW-1185">Reference proteome</keyword>
<reference evidence="1 2" key="1">
    <citation type="submission" date="2016-10" db="EMBL/GenBank/DDBJ databases">
        <authorList>
            <person name="de Groot N.N."/>
        </authorList>
    </citation>
    <scope>NUCLEOTIDE SEQUENCE [LARGE SCALE GENOMIC DNA]</scope>
    <source>
        <strain evidence="1 2">DSM 26130</strain>
    </source>
</reference>
<evidence type="ECO:0000313" key="1">
    <source>
        <dbReference type="EMBL" id="SFD46283.1"/>
    </source>
</evidence>